<gene>
    <name evidence="2" type="ORF">SAMN04488085_101156</name>
</gene>
<proteinExistence type="predicted"/>
<accession>A0A1I3YRY7</accession>
<evidence type="ECO:0000313" key="3">
    <source>
        <dbReference type="Proteomes" id="UP000199152"/>
    </source>
</evidence>
<feature type="compositionally biased region" description="Polar residues" evidence="1">
    <location>
        <begin position="34"/>
        <end position="53"/>
    </location>
</feature>
<feature type="region of interest" description="Disordered" evidence="1">
    <location>
        <begin position="23"/>
        <end position="90"/>
    </location>
</feature>
<dbReference type="EMBL" id="FOSW01000001">
    <property type="protein sequence ID" value="SFK34119.1"/>
    <property type="molecule type" value="Genomic_DNA"/>
</dbReference>
<dbReference type="OrthoDB" id="5192116at2"/>
<reference evidence="2 3" key="1">
    <citation type="submission" date="2016-10" db="EMBL/GenBank/DDBJ databases">
        <authorList>
            <person name="de Groot N.N."/>
        </authorList>
    </citation>
    <scope>NUCLEOTIDE SEQUENCE [LARGE SCALE GENOMIC DNA]</scope>
    <source>
        <strain evidence="2 3">DSM 45317</strain>
    </source>
</reference>
<dbReference type="RefSeq" id="WP_091319864.1">
    <property type="nucleotide sequence ID" value="NZ_FOSW01000001.1"/>
</dbReference>
<protein>
    <submittedName>
        <fullName evidence="2">Uncharacterized protein</fullName>
    </submittedName>
</protein>
<organism evidence="2 3">
    <name type="scientific">Geodermatophilus ruber</name>
    <dbReference type="NCBI Taxonomy" id="504800"/>
    <lineage>
        <taxon>Bacteria</taxon>
        <taxon>Bacillati</taxon>
        <taxon>Actinomycetota</taxon>
        <taxon>Actinomycetes</taxon>
        <taxon>Geodermatophilales</taxon>
        <taxon>Geodermatophilaceae</taxon>
        <taxon>Geodermatophilus</taxon>
    </lineage>
</organism>
<sequence length="90" mass="9546">MGRHSAAEDAAVDPVIAAALEQRPAGLPARRHGQLQSEDTQSGLGWPGTSTTHEGLGWPGDMSPARDSAVPAPPEPPARPRGWRRFFRAA</sequence>
<dbReference type="InParanoid" id="A0A1I3YRY7"/>
<dbReference type="AlphaFoldDB" id="A0A1I3YRY7"/>
<evidence type="ECO:0000313" key="2">
    <source>
        <dbReference type="EMBL" id="SFK34119.1"/>
    </source>
</evidence>
<feature type="compositionally biased region" description="Basic residues" evidence="1">
    <location>
        <begin position="81"/>
        <end position="90"/>
    </location>
</feature>
<keyword evidence="3" id="KW-1185">Reference proteome</keyword>
<dbReference type="Proteomes" id="UP000199152">
    <property type="component" value="Unassembled WGS sequence"/>
</dbReference>
<dbReference type="STRING" id="504800.SAMN04488085_101156"/>
<evidence type="ECO:0000256" key="1">
    <source>
        <dbReference type="SAM" id="MobiDB-lite"/>
    </source>
</evidence>
<name>A0A1I3YRY7_9ACTN</name>